<dbReference type="Pfam" id="PF06169">
    <property type="entry name" value="DUF982"/>
    <property type="match status" value="1"/>
</dbReference>
<dbReference type="InterPro" id="IPR010385">
    <property type="entry name" value="DUF982"/>
</dbReference>
<comment type="caution">
    <text evidence="1">The sequence shown here is derived from an EMBL/GenBank/DDBJ whole genome shotgun (WGS) entry which is preliminary data.</text>
</comment>
<evidence type="ECO:0000313" key="1">
    <source>
        <dbReference type="EMBL" id="PSH65181.1"/>
    </source>
</evidence>
<organism evidence="1 2">
    <name type="scientific">Phyllobacterium sophorae</name>
    <dbReference type="NCBI Taxonomy" id="1520277"/>
    <lineage>
        <taxon>Bacteria</taxon>
        <taxon>Pseudomonadati</taxon>
        <taxon>Pseudomonadota</taxon>
        <taxon>Alphaproteobacteria</taxon>
        <taxon>Hyphomicrobiales</taxon>
        <taxon>Phyllobacteriaceae</taxon>
        <taxon>Phyllobacterium</taxon>
    </lineage>
</organism>
<name>A0A2P7BFA5_9HYPH</name>
<evidence type="ECO:0000313" key="2">
    <source>
        <dbReference type="Proteomes" id="UP000241764"/>
    </source>
</evidence>
<dbReference type="OrthoDB" id="8101170at2"/>
<dbReference type="AlphaFoldDB" id="A0A2P7BFA5"/>
<dbReference type="RefSeq" id="WP_106663596.1">
    <property type="nucleotide sequence ID" value="NZ_PGGM01000003.1"/>
</dbReference>
<keyword evidence="2" id="KW-1185">Reference proteome</keyword>
<sequence>MMTYPFPPVTIEAARLGRPKNVCSVTEAAEFLLMKWPTYDGPKLKLARQHCFDALEAKTSTAAARSAFIEAAKEAGILVDYPIKAAATPREE</sequence>
<protein>
    <submittedName>
        <fullName evidence="1">DUF982 domain-containing protein</fullName>
    </submittedName>
</protein>
<accession>A0A2P7BFA5</accession>
<dbReference type="EMBL" id="PGGM01000003">
    <property type="protein sequence ID" value="PSH65181.1"/>
    <property type="molecule type" value="Genomic_DNA"/>
</dbReference>
<dbReference type="Proteomes" id="UP000241764">
    <property type="component" value="Unassembled WGS sequence"/>
</dbReference>
<reference evidence="2" key="1">
    <citation type="submission" date="2017-11" db="EMBL/GenBank/DDBJ databases">
        <authorList>
            <person name="Kuznetsova I."/>
            <person name="Sazanova A."/>
            <person name="Chirak E."/>
            <person name="Safronova V."/>
            <person name="Willems A."/>
        </authorList>
    </citation>
    <scope>NUCLEOTIDE SEQUENCE [LARGE SCALE GENOMIC DNA]</scope>
    <source>
        <strain evidence="2">CCBAU 03422</strain>
    </source>
</reference>
<dbReference type="Gene3D" id="6.10.250.730">
    <property type="match status" value="1"/>
</dbReference>
<proteinExistence type="predicted"/>
<gene>
    <name evidence="1" type="ORF">CU103_09170</name>
</gene>